<evidence type="ECO:0000256" key="1">
    <source>
        <dbReference type="ARBA" id="ARBA00004236"/>
    </source>
</evidence>
<keyword evidence="2" id="KW-0472">Membrane</keyword>
<keyword evidence="7" id="KW-1185">Reference proteome</keyword>
<keyword evidence="3" id="KW-0732">Signal</keyword>
<evidence type="ECO:0000256" key="2">
    <source>
        <dbReference type="ARBA" id="ARBA00022475"/>
    </source>
</evidence>
<dbReference type="InterPro" id="IPR026444">
    <property type="entry name" value="Secre_tail"/>
</dbReference>
<dbReference type="AlphaFoldDB" id="A1ZC97"/>
<dbReference type="PROSITE" id="PS51484">
    <property type="entry name" value="G8"/>
    <property type="match status" value="1"/>
</dbReference>
<comment type="caution">
    <text evidence="6">The sequence shown here is derived from an EMBL/GenBank/DDBJ whole genome shotgun (WGS) entry which is preliminary data.</text>
</comment>
<keyword evidence="2" id="KW-1003">Cell membrane</keyword>
<gene>
    <name evidence="6" type="ORF">M23134_01927</name>
</gene>
<evidence type="ECO:0000256" key="3">
    <source>
        <dbReference type="ARBA" id="ARBA00022729"/>
    </source>
</evidence>
<evidence type="ECO:0000313" key="6">
    <source>
        <dbReference type="EMBL" id="EAY31898.1"/>
    </source>
</evidence>
<sequence>MIKLPFLRFLIGILWVACYGASAWAQKIPNCNSSIIGVSNSSFESPNIAYGNFQYRPSGASWTFSNGAGISDNRSGFTGGNPQNAPIGSQVLFLQNQGYAQVTINVPTEGAYRVRLQAAQRAWFNSGQGQTVRVLLDGATVQDIAPTNTSYRNYNTAIWWLSAGSHTLRLAGTASVGDQTAFVDDVKLEKLPTWSQNSSWQDGTKPNVGDMVLIPQNCTMVLDNNVGNAAALIHVKGTLTAALNGNFRLATQGIHVMNGGALLVGSKEAPYIAQGSITLTGAGGANPGSGMGYKVIGAMSGGTVELHGQPKKSWTQLRTTAYAGRNYIEVEATTGWKVGDRIVIASTDFDMDNAEERTITQINGSRVYLSTRLNHKHFGQKQTYQRVINRQTHRWILDERAEVGMLSRNLVIQGDISSASTKFGGHIMMMRGSTARISNVELYRMGQRNILGRYPFHWHLMGDASGQYFSNSSVHHTYNRAITVHGTNNTVVDQNVCYDNLGHAVFLEDGNETGNQIIGNLGLVTRRPHKDFALLHSDVLKHRNASGPSTFWITHPHNTVQNNRAAGSDGSGFWFAFHAEGNGLNFANGAFDNNTAHSSYHGWLVGMGPDRDDSVQLTLTYEPSTEVTINNLTVYKNQLGNYSRIKGRNRTTNKTITNTYNNMIVADNWEGETSTWKTNYNRVLWVGASDNHEHVSNIPDRLAPSERGDKYVVGHIIYDGPVHIKDSYFADFDAKYVGGKLSKFSLFDQWGATIRYMGHTMENTIVDKPSSYQVHFREVQDHNGTDLQSFWFAGMIYDIDGAMTNQPMNAITRNTPIMVDGTSLPIGSGNASEVTRRFAYVELRSSDEDYGPASKRRQTSTLTRGDGVSFTELHQHSALDGVALPIMVDGVHHYKYTYSKPVIPTISRFDFHSMNQGEYVILEVANVPSGFIVRRVTPRGKYSYYANDGLQLVPNRLSLANLKSMNGSGYYYNSFTKSLYLRYQALSGSFTDDGIIESLMVCTNGTCNGTVARTHTVVGNDQSESNSVVYPNPFEHTLQLSVKVANNEKVTFKLYDLLGKERKNYVQSNLKAGKHRLEVNVADLPKGSYLYRLQVGNKYFTGKLLKK</sequence>
<dbReference type="Pfam" id="PF18962">
    <property type="entry name" value="Por_Secre_tail"/>
    <property type="match status" value="1"/>
</dbReference>
<evidence type="ECO:0000313" key="7">
    <source>
        <dbReference type="Proteomes" id="UP000004095"/>
    </source>
</evidence>
<dbReference type="Gene3D" id="2.60.120.260">
    <property type="entry name" value="Galactose-binding domain-like"/>
    <property type="match status" value="1"/>
</dbReference>
<dbReference type="eggNOG" id="COG4990">
    <property type="taxonomic scope" value="Bacteria"/>
</dbReference>
<dbReference type="SMART" id="SM01225">
    <property type="entry name" value="G8"/>
    <property type="match status" value="1"/>
</dbReference>
<dbReference type="GO" id="GO:0005886">
    <property type="term" value="C:plasma membrane"/>
    <property type="evidence" value="ECO:0007669"/>
    <property type="project" value="UniProtKB-SubCell"/>
</dbReference>
<dbReference type="Proteomes" id="UP000004095">
    <property type="component" value="Unassembled WGS sequence"/>
</dbReference>
<dbReference type="PANTHER" id="PTHR46769:SF2">
    <property type="entry name" value="FIBROCYSTIN-L ISOFORM 2 PRECURSOR-RELATED"/>
    <property type="match status" value="1"/>
</dbReference>
<reference evidence="6 7" key="1">
    <citation type="submission" date="2007-01" db="EMBL/GenBank/DDBJ databases">
        <authorList>
            <person name="Haygood M."/>
            <person name="Podell S."/>
            <person name="Anderson C."/>
            <person name="Hopkinson B."/>
            <person name="Roe K."/>
            <person name="Barbeau K."/>
            <person name="Gaasterland T."/>
            <person name="Ferriera S."/>
            <person name="Johnson J."/>
            <person name="Kravitz S."/>
            <person name="Beeson K."/>
            <person name="Sutton G."/>
            <person name="Rogers Y.-H."/>
            <person name="Friedman R."/>
            <person name="Frazier M."/>
            <person name="Venter J.C."/>
        </authorList>
    </citation>
    <scope>NUCLEOTIDE SEQUENCE [LARGE SCALE GENOMIC DNA]</scope>
    <source>
        <strain evidence="6 7">ATCC 23134</strain>
    </source>
</reference>
<dbReference type="RefSeq" id="WP_002692690.1">
    <property type="nucleotide sequence ID" value="NZ_AAWS01000001.1"/>
</dbReference>
<keyword evidence="4" id="KW-0325">Glycoprotein</keyword>
<dbReference type="eggNOG" id="COG3292">
    <property type="taxonomic scope" value="Bacteria"/>
</dbReference>
<dbReference type="SUPFAM" id="SSF49785">
    <property type="entry name" value="Galactose-binding domain-like"/>
    <property type="match status" value="1"/>
</dbReference>
<dbReference type="NCBIfam" id="TIGR04183">
    <property type="entry name" value="Por_Secre_tail"/>
    <property type="match status" value="1"/>
</dbReference>
<proteinExistence type="predicted"/>
<dbReference type="InterPro" id="IPR008979">
    <property type="entry name" value="Galactose-bd-like_sf"/>
</dbReference>
<dbReference type="InterPro" id="IPR011050">
    <property type="entry name" value="Pectin_lyase_fold/virulence"/>
</dbReference>
<dbReference type="InterPro" id="IPR012334">
    <property type="entry name" value="Pectin_lyas_fold"/>
</dbReference>
<dbReference type="InterPro" id="IPR019316">
    <property type="entry name" value="G8_domain"/>
</dbReference>
<dbReference type="Pfam" id="PF10162">
    <property type="entry name" value="G8"/>
    <property type="match status" value="1"/>
</dbReference>
<protein>
    <submittedName>
        <fullName evidence="6">Tmem2 protein</fullName>
    </submittedName>
</protein>
<organism evidence="6 7">
    <name type="scientific">Microscilla marina ATCC 23134</name>
    <dbReference type="NCBI Taxonomy" id="313606"/>
    <lineage>
        <taxon>Bacteria</taxon>
        <taxon>Pseudomonadati</taxon>
        <taxon>Bacteroidota</taxon>
        <taxon>Cytophagia</taxon>
        <taxon>Cytophagales</taxon>
        <taxon>Microscillaceae</taxon>
        <taxon>Microscilla</taxon>
    </lineage>
</organism>
<accession>A1ZC97</accession>
<dbReference type="EMBL" id="AAWS01000001">
    <property type="protein sequence ID" value="EAY31898.1"/>
    <property type="molecule type" value="Genomic_DNA"/>
</dbReference>
<dbReference type="SUPFAM" id="SSF51126">
    <property type="entry name" value="Pectin lyase-like"/>
    <property type="match status" value="1"/>
</dbReference>
<evidence type="ECO:0000259" key="5">
    <source>
        <dbReference type="PROSITE" id="PS51484"/>
    </source>
</evidence>
<comment type="subcellular location">
    <subcellularLocation>
        <location evidence="1">Cell membrane</location>
    </subcellularLocation>
</comment>
<dbReference type="OrthoDB" id="881643at2"/>
<dbReference type="PANTHER" id="PTHR46769">
    <property type="entry name" value="POLYCYSTIC KIDNEY AND HEPATIC DISEASE 1 (AUTOSOMAL RECESSIVE)-LIKE 1"/>
    <property type="match status" value="1"/>
</dbReference>
<evidence type="ECO:0000256" key="4">
    <source>
        <dbReference type="ARBA" id="ARBA00023180"/>
    </source>
</evidence>
<dbReference type="Gene3D" id="2.160.20.10">
    <property type="entry name" value="Single-stranded right-handed beta-helix, Pectin lyase-like"/>
    <property type="match status" value="1"/>
</dbReference>
<name>A1ZC97_MICM2</name>
<dbReference type="Pfam" id="PF24606">
    <property type="entry name" value="CEMIP_beta-hel"/>
    <property type="match status" value="1"/>
</dbReference>
<dbReference type="InterPro" id="IPR055401">
    <property type="entry name" value="CEMIP_beta-hel_dom"/>
</dbReference>
<feature type="domain" description="G8" evidence="5">
    <location>
        <begin position="198"/>
        <end position="319"/>
    </location>
</feature>
<dbReference type="InterPro" id="IPR052387">
    <property type="entry name" value="Fibrocystin"/>
</dbReference>